<accession>A0AAW1LSC3</accession>
<evidence type="ECO:0000313" key="2">
    <source>
        <dbReference type="EMBL" id="KAK9736737.1"/>
    </source>
</evidence>
<name>A0AAW1LSC3_POPJA</name>
<dbReference type="AlphaFoldDB" id="A0AAW1LSC3"/>
<gene>
    <name evidence="2" type="ORF">QE152_g11293</name>
</gene>
<dbReference type="Proteomes" id="UP001458880">
    <property type="component" value="Unassembled WGS sequence"/>
</dbReference>
<feature type="compositionally biased region" description="Basic and acidic residues" evidence="1">
    <location>
        <begin position="67"/>
        <end position="80"/>
    </location>
</feature>
<protein>
    <recommendedName>
        <fullName evidence="4">Reverse transcriptase</fullName>
    </recommendedName>
</protein>
<evidence type="ECO:0000313" key="3">
    <source>
        <dbReference type="Proteomes" id="UP001458880"/>
    </source>
</evidence>
<evidence type="ECO:0000256" key="1">
    <source>
        <dbReference type="SAM" id="MobiDB-lite"/>
    </source>
</evidence>
<keyword evidence="3" id="KW-1185">Reference proteome</keyword>
<organism evidence="2 3">
    <name type="scientific">Popillia japonica</name>
    <name type="common">Japanese beetle</name>
    <dbReference type="NCBI Taxonomy" id="7064"/>
    <lineage>
        <taxon>Eukaryota</taxon>
        <taxon>Metazoa</taxon>
        <taxon>Ecdysozoa</taxon>
        <taxon>Arthropoda</taxon>
        <taxon>Hexapoda</taxon>
        <taxon>Insecta</taxon>
        <taxon>Pterygota</taxon>
        <taxon>Neoptera</taxon>
        <taxon>Endopterygota</taxon>
        <taxon>Coleoptera</taxon>
        <taxon>Polyphaga</taxon>
        <taxon>Scarabaeiformia</taxon>
        <taxon>Scarabaeidae</taxon>
        <taxon>Rutelinae</taxon>
        <taxon>Popillia</taxon>
    </lineage>
</organism>
<comment type="caution">
    <text evidence="2">The sequence shown here is derived from an EMBL/GenBank/DDBJ whole genome shotgun (WGS) entry which is preliminary data.</text>
</comment>
<reference evidence="2 3" key="1">
    <citation type="journal article" date="2024" name="BMC Genomics">
        <title>De novo assembly and annotation of Popillia japonica's genome with initial clues to its potential as an invasive pest.</title>
        <authorList>
            <person name="Cucini C."/>
            <person name="Boschi S."/>
            <person name="Funari R."/>
            <person name="Cardaioli E."/>
            <person name="Iannotti N."/>
            <person name="Marturano G."/>
            <person name="Paoli F."/>
            <person name="Bruttini M."/>
            <person name="Carapelli A."/>
            <person name="Frati F."/>
            <person name="Nardi F."/>
        </authorList>
    </citation>
    <scope>NUCLEOTIDE SEQUENCE [LARGE SCALE GENOMIC DNA]</scope>
    <source>
        <strain evidence="2">DMR45628</strain>
    </source>
</reference>
<feature type="region of interest" description="Disordered" evidence="1">
    <location>
        <begin position="61"/>
        <end position="88"/>
    </location>
</feature>
<dbReference type="EMBL" id="JASPKY010000109">
    <property type="protein sequence ID" value="KAK9736737.1"/>
    <property type="molecule type" value="Genomic_DNA"/>
</dbReference>
<evidence type="ECO:0008006" key="4">
    <source>
        <dbReference type="Google" id="ProtNLM"/>
    </source>
</evidence>
<sequence>MWNEGFHEFAERHGMKRSGNDFCVYIGDEVWLLSWVDDIIVVAPNTAKIIEEMEKEFTTKNLGQNINREDAKGMQDDRFHTSSNSNGN</sequence>
<proteinExistence type="predicted"/>